<dbReference type="SUPFAM" id="SSF56399">
    <property type="entry name" value="ADP-ribosylation"/>
    <property type="match status" value="1"/>
</dbReference>
<sequence>MSEVWHHLKKSLHCKPHSSEVHDPTACRTTTQRKIQGKINSQEHSDRHISHDIIVDRSSGEIKICPCYPVYSQGNQYGKGIEDDPHPPRSTKRIVPSSKSHCVDCDECNVFSKKKIPVKKAYRDPPTSTHHDECKGKLSVQTVEEGDNIPENSLIHLEREGSSCKIIHQICKDQLIESKEAQIECVFKVQNKQETFACFEKCRELVRTKAEKLQNEHPRCLVDGNELLRFHGTSISCSLGLNGSSTLCTLDQCRVCDILKHGFSANQEFHGALGVYTTSSSGKAIDSVCSSNESDKKRMCVVLCRVIAGRIHNPLQEIKEITVPEFDALVKKISDQSEIEELIVLNPRAVLPCFLVIYNF</sequence>
<reference evidence="1 2" key="1">
    <citation type="submission" date="2024-01" db="EMBL/GenBank/DDBJ databases">
        <title>The genomes of 5 underutilized Papilionoideae crops provide insights into root nodulation and disease resistanc.</title>
        <authorList>
            <person name="Jiang F."/>
        </authorList>
    </citation>
    <scope>NUCLEOTIDE SEQUENCE [LARGE SCALE GENOMIC DNA]</scope>
    <source>
        <strain evidence="1">DUOXIRENSHENG_FW03</strain>
        <tissue evidence="1">Leaves</tissue>
    </source>
</reference>
<dbReference type="PANTHER" id="PTHR31681:SF29">
    <property type="entry name" value="C2H2-LIKE ZINC FINGER PROTEIN"/>
    <property type="match status" value="1"/>
</dbReference>
<protein>
    <submittedName>
        <fullName evidence="1">Uncharacterized protein</fullName>
    </submittedName>
</protein>
<organism evidence="1 2">
    <name type="scientific">Psophocarpus tetragonolobus</name>
    <name type="common">Winged bean</name>
    <name type="synonym">Dolichos tetragonolobus</name>
    <dbReference type="NCBI Taxonomy" id="3891"/>
    <lineage>
        <taxon>Eukaryota</taxon>
        <taxon>Viridiplantae</taxon>
        <taxon>Streptophyta</taxon>
        <taxon>Embryophyta</taxon>
        <taxon>Tracheophyta</taxon>
        <taxon>Spermatophyta</taxon>
        <taxon>Magnoliopsida</taxon>
        <taxon>eudicotyledons</taxon>
        <taxon>Gunneridae</taxon>
        <taxon>Pentapetalae</taxon>
        <taxon>rosids</taxon>
        <taxon>fabids</taxon>
        <taxon>Fabales</taxon>
        <taxon>Fabaceae</taxon>
        <taxon>Papilionoideae</taxon>
        <taxon>50 kb inversion clade</taxon>
        <taxon>NPAAA clade</taxon>
        <taxon>indigoferoid/millettioid clade</taxon>
        <taxon>Phaseoleae</taxon>
        <taxon>Psophocarpus</taxon>
    </lineage>
</organism>
<dbReference type="PANTHER" id="PTHR31681">
    <property type="entry name" value="C2H2-LIKE ZINC FINGER PROTEIN"/>
    <property type="match status" value="1"/>
</dbReference>
<dbReference type="Gene3D" id="3.90.228.10">
    <property type="match status" value="1"/>
</dbReference>
<keyword evidence="2" id="KW-1185">Reference proteome</keyword>
<dbReference type="Proteomes" id="UP001386955">
    <property type="component" value="Unassembled WGS sequence"/>
</dbReference>
<evidence type="ECO:0000313" key="2">
    <source>
        <dbReference type="Proteomes" id="UP001386955"/>
    </source>
</evidence>
<dbReference type="AlphaFoldDB" id="A0AAN9SKX1"/>
<dbReference type="EMBL" id="JAYMYS010000003">
    <property type="protein sequence ID" value="KAK7399920.1"/>
    <property type="molecule type" value="Genomic_DNA"/>
</dbReference>
<accession>A0AAN9SKX1</accession>
<comment type="caution">
    <text evidence="1">The sequence shown here is derived from an EMBL/GenBank/DDBJ whole genome shotgun (WGS) entry which is preliminary data.</text>
</comment>
<evidence type="ECO:0000313" key="1">
    <source>
        <dbReference type="EMBL" id="KAK7399920.1"/>
    </source>
</evidence>
<proteinExistence type="predicted"/>
<gene>
    <name evidence="1" type="ORF">VNO78_11117</name>
</gene>
<name>A0AAN9SKX1_PSOTE</name>